<keyword evidence="4" id="KW-1185">Reference proteome</keyword>
<dbReference type="SUPFAM" id="SSF50249">
    <property type="entry name" value="Nucleic acid-binding proteins"/>
    <property type="match status" value="1"/>
</dbReference>
<dbReference type="Proteomes" id="UP001516464">
    <property type="component" value="Unassembled WGS sequence"/>
</dbReference>
<keyword evidence="2" id="KW-0271">Exosome</keyword>
<organism evidence="3 4">
    <name type="scientific">Astathelohania contejeani</name>
    <dbReference type="NCBI Taxonomy" id="164912"/>
    <lineage>
        <taxon>Eukaryota</taxon>
        <taxon>Fungi</taxon>
        <taxon>Fungi incertae sedis</taxon>
        <taxon>Microsporidia</taxon>
        <taxon>Astathelohaniidae</taxon>
        <taxon>Astathelohania</taxon>
    </lineage>
</organism>
<accession>A0ABQ7HZD4</accession>
<name>A0ABQ7HZD4_9MICR</name>
<dbReference type="InterPro" id="IPR012340">
    <property type="entry name" value="NA-bd_OB-fold"/>
</dbReference>
<dbReference type="EMBL" id="SBIQ01000079">
    <property type="protein sequence ID" value="KAF7683514.1"/>
    <property type="molecule type" value="Genomic_DNA"/>
</dbReference>
<protein>
    <submittedName>
        <fullName evidence="3">Exosome complex component csl4</fullName>
    </submittedName>
</protein>
<dbReference type="PANTHER" id="PTHR12686:SF8">
    <property type="entry name" value="EXOSOME COMPLEX COMPONENT CSL4"/>
    <property type="match status" value="1"/>
</dbReference>
<reference evidence="3 4" key="1">
    <citation type="submission" date="2019-01" db="EMBL/GenBank/DDBJ databases">
        <title>Genomes sequencing and comparative genomics of infectious freshwater microsporidia, Cucumispora dikerogammari and Thelohania contejeani.</title>
        <authorList>
            <person name="Cormier A."/>
            <person name="Giraud I."/>
            <person name="Wattier R."/>
            <person name="Teixeira M."/>
            <person name="Grandjean F."/>
            <person name="Rigaud T."/>
            <person name="Cordaux R."/>
        </authorList>
    </citation>
    <scope>NUCLEOTIDE SEQUENCE [LARGE SCALE GENOMIC DNA]</scope>
    <source>
        <strain evidence="3">T1</strain>
        <tissue evidence="3">Spores</tissue>
    </source>
</reference>
<comment type="subcellular location">
    <subcellularLocation>
        <location evidence="1">Nucleus</location>
        <location evidence="1">Nucleolus</location>
    </subcellularLocation>
</comment>
<dbReference type="PANTHER" id="PTHR12686">
    <property type="entry name" value="3'-5' EXORIBONUCLEASE CSL4-RELATED"/>
    <property type="match status" value="1"/>
</dbReference>
<sequence length="115" mass="13260">MLKFPDNGVFLVTKNQKPVYYQPIPQIGMIVTCRIHKILPTQVHLRVTHVEDIPTKIEYQALLRLGDMSIKQEENVYAMDLVKMSDIIKGRIIAYGDHHGMFISILEERMGVLKP</sequence>
<dbReference type="InterPro" id="IPR039771">
    <property type="entry name" value="Csl4"/>
</dbReference>
<evidence type="ECO:0000313" key="3">
    <source>
        <dbReference type="EMBL" id="KAF7683514.1"/>
    </source>
</evidence>
<comment type="caution">
    <text evidence="3">The sequence shown here is derived from an EMBL/GenBank/DDBJ whole genome shotgun (WGS) entry which is preliminary data.</text>
</comment>
<evidence type="ECO:0000256" key="2">
    <source>
        <dbReference type="ARBA" id="ARBA00022835"/>
    </source>
</evidence>
<proteinExistence type="predicted"/>
<evidence type="ECO:0000313" key="4">
    <source>
        <dbReference type="Proteomes" id="UP001516464"/>
    </source>
</evidence>
<dbReference type="Gene3D" id="2.40.50.140">
    <property type="entry name" value="Nucleic acid-binding proteins"/>
    <property type="match status" value="1"/>
</dbReference>
<gene>
    <name evidence="3" type="primary">csl4</name>
    <name evidence="3" type="ORF">TCON_1280</name>
</gene>
<evidence type="ECO:0000256" key="1">
    <source>
        <dbReference type="ARBA" id="ARBA00004604"/>
    </source>
</evidence>